<dbReference type="PANTHER" id="PTHR23070">
    <property type="entry name" value="BCS1 AAA-TYPE ATPASE"/>
    <property type="match status" value="1"/>
</dbReference>
<evidence type="ECO:0000313" key="7">
    <source>
        <dbReference type="EMBL" id="GJN11614.1"/>
    </source>
</evidence>
<feature type="domain" description="AAA-type ATPase N-terminal" evidence="5">
    <location>
        <begin position="40"/>
        <end position="150"/>
    </location>
</feature>
<dbReference type="InterPro" id="IPR025753">
    <property type="entry name" value="AAA_N_dom"/>
</dbReference>
<evidence type="ECO:0000259" key="4">
    <source>
        <dbReference type="Pfam" id="PF00004"/>
    </source>
</evidence>
<dbReference type="InterPro" id="IPR058017">
    <property type="entry name" value="At3g28540-like_C"/>
</dbReference>
<feature type="region of interest" description="Disordered" evidence="3">
    <location>
        <begin position="343"/>
        <end position="375"/>
    </location>
</feature>
<evidence type="ECO:0000256" key="2">
    <source>
        <dbReference type="ARBA" id="ARBA00022842"/>
    </source>
</evidence>
<dbReference type="SUPFAM" id="SSF52540">
    <property type="entry name" value="P-loop containing nucleoside triphosphate hydrolases"/>
    <property type="match status" value="1"/>
</dbReference>
<evidence type="ECO:0000256" key="3">
    <source>
        <dbReference type="SAM" id="MobiDB-lite"/>
    </source>
</evidence>
<accession>A0AAV5DMM6</accession>
<comment type="cofactor">
    <cofactor evidence="1">
        <name>Mg(2+)</name>
        <dbReference type="ChEBI" id="CHEBI:18420"/>
    </cofactor>
</comment>
<dbReference type="InterPro" id="IPR027417">
    <property type="entry name" value="P-loop_NTPase"/>
</dbReference>
<proteinExistence type="predicted"/>
<evidence type="ECO:0000256" key="1">
    <source>
        <dbReference type="ARBA" id="ARBA00001946"/>
    </source>
</evidence>
<dbReference type="InterPro" id="IPR050747">
    <property type="entry name" value="Mitochondrial_chaperone_BCS1"/>
</dbReference>
<dbReference type="Gene3D" id="6.10.280.40">
    <property type="match status" value="1"/>
</dbReference>
<dbReference type="Proteomes" id="UP001054889">
    <property type="component" value="Unassembled WGS sequence"/>
</dbReference>
<evidence type="ECO:0008006" key="9">
    <source>
        <dbReference type="Google" id="ProtNLM"/>
    </source>
</evidence>
<dbReference type="Pfam" id="PF25568">
    <property type="entry name" value="AAA_lid_At3g28540"/>
    <property type="match status" value="1"/>
</dbReference>
<name>A0AAV5DMM6_ELECO</name>
<dbReference type="Pfam" id="PF00004">
    <property type="entry name" value="AAA"/>
    <property type="match status" value="1"/>
</dbReference>
<dbReference type="AlphaFoldDB" id="A0AAV5DMM6"/>
<protein>
    <recommendedName>
        <fullName evidence="9">AAA+ ATPase domain-containing protein</fullName>
    </recommendedName>
</protein>
<dbReference type="EMBL" id="BQKI01000018">
    <property type="protein sequence ID" value="GJN11614.1"/>
    <property type="molecule type" value="Genomic_DNA"/>
</dbReference>
<dbReference type="Gene3D" id="3.40.50.300">
    <property type="entry name" value="P-loop containing nucleotide triphosphate hydrolases"/>
    <property type="match status" value="1"/>
</dbReference>
<feature type="domain" description="AAA+ ATPase At3g28540-like C-terminal" evidence="6">
    <location>
        <begin position="478"/>
        <end position="542"/>
    </location>
</feature>
<feature type="domain" description="ATPase AAA-type core" evidence="4">
    <location>
        <begin position="273"/>
        <end position="349"/>
    </location>
</feature>
<comment type="caution">
    <text evidence="7">The sequence shown here is derived from an EMBL/GenBank/DDBJ whole genome shotgun (WGS) entry which is preliminary data.</text>
</comment>
<evidence type="ECO:0000259" key="6">
    <source>
        <dbReference type="Pfam" id="PF25568"/>
    </source>
</evidence>
<sequence length="544" mass="60106">MDTTAVESRRAMDAYRKALATAASAAAYAVMARSMARELLPEELRAAARWAASSLRARLGWGGGDGERRTLVVRSSGGDGAREENLLFDAAREYLASKLDPGAMRRLGLTLARTKDAGSGRAGWRTRLFVEPGDSTVDVFEGVEFTWTCVETPRGGGKSKPGTGKGGGEAGAGGDLEFRLELSFDARHAATAMDRYVPHVMGAAEEAEQRDRRLNICMNEARHWYRMSHHHPATFDTLAMNPDLKKSIIADLDLFTTRREHYRRIGKAWKRGYLLHGPPGTGKSSLVAAMANHLRYHLYDLDLSLVHSNTELQWLLLCMPNKSILVIEDIDCCCDTMSREAAETKKSKVVNEDDGGDGDAASSDSSTVPAAPAKPKSIENKVKSFAFVPSHGLVSASKLPMCNHQSHVSVFHAHSDANERSLVIISGDSVRAAQPDRRAVVDQRRGARHRLHQNYKDRLDPALLRPGRMDMHIYMGYCCWEAFKTLAKNYFLLDDHALFQEIQDLLSEVEVTPAEVSEMLLRSDDADTALQGLTELLREKKQGK</sequence>
<reference evidence="7" key="1">
    <citation type="journal article" date="2018" name="DNA Res.">
        <title>Multiple hybrid de novo genome assembly of finger millet, an orphan allotetraploid crop.</title>
        <authorList>
            <person name="Hatakeyama M."/>
            <person name="Aluri S."/>
            <person name="Balachadran M.T."/>
            <person name="Sivarajan S.R."/>
            <person name="Patrignani A."/>
            <person name="Gruter S."/>
            <person name="Poveda L."/>
            <person name="Shimizu-Inatsugi R."/>
            <person name="Baeten J."/>
            <person name="Francoijs K.J."/>
            <person name="Nataraja K.N."/>
            <person name="Reddy Y.A.N."/>
            <person name="Phadnis S."/>
            <person name="Ravikumar R.L."/>
            <person name="Schlapbach R."/>
            <person name="Sreeman S.M."/>
            <person name="Shimizu K.K."/>
        </authorList>
    </citation>
    <scope>NUCLEOTIDE SEQUENCE</scope>
</reference>
<evidence type="ECO:0000259" key="5">
    <source>
        <dbReference type="Pfam" id="PF14363"/>
    </source>
</evidence>
<dbReference type="InterPro" id="IPR003959">
    <property type="entry name" value="ATPase_AAA_core"/>
</dbReference>
<organism evidence="7 8">
    <name type="scientific">Eleusine coracana subsp. coracana</name>
    <dbReference type="NCBI Taxonomy" id="191504"/>
    <lineage>
        <taxon>Eukaryota</taxon>
        <taxon>Viridiplantae</taxon>
        <taxon>Streptophyta</taxon>
        <taxon>Embryophyta</taxon>
        <taxon>Tracheophyta</taxon>
        <taxon>Spermatophyta</taxon>
        <taxon>Magnoliopsida</taxon>
        <taxon>Liliopsida</taxon>
        <taxon>Poales</taxon>
        <taxon>Poaceae</taxon>
        <taxon>PACMAD clade</taxon>
        <taxon>Chloridoideae</taxon>
        <taxon>Cynodonteae</taxon>
        <taxon>Eleusininae</taxon>
        <taxon>Eleusine</taxon>
    </lineage>
</organism>
<evidence type="ECO:0000313" key="8">
    <source>
        <dbReference type="Proteomes" id="UP001054889"/>
    </source>
</evidence>
<dbReference type="GO" id="GO:0005524">
    <property type="term" value="F:ATP binding"/>
    <property type="evidence" value="ECO:0007669"/>
    <property type="project" value="InterPro"/>
</dbReference>
<keyword evidence="2" id="KW-0460">Magnesium</keyword>
<keyword evidence="8" id="KW-1185">Reference proteome</keyword>
<gene>
    <name evidence="7" type="primary">ga29815</name>
    <name evidence="7" type="ORF">PR202_ga29815</name>
</gene>
<reference evidence="7" key="2">
    <citation type="submission" date="2021-12" db="EMBL/GenBank/DDBJ databases">
        <title>Resequencing data analysis of finger millet.</title>
        <authorList>
            <person name="Hatakeyama M."/>
            <person name="Aluri S."/>
            <person name="Balachadran M.T."/>
            <person name="Sivarajan S.R."/>
            <person name="Poveda L."/>
            <person name="Shimizu-Inatsugi R."/>
            <person name="Schlapbach R."/>
            <person name="Sreeman S.M."/>
            <person name="Shimizu K.K."/>
        </authorList>
    </citation>
    <scope>NUCLEOTIDE SEQUENCE</scope>
</reference>
<dbReference type="Pfam" id="PF14363">
    <property type="entry name" value="AAA_assoc"/>
    <property type="match status" value="1"/>
</dbReference>
<dbReference type="GO" id="GO:0016887">
    <property type="term" value="F:ATP hydrolysis activity"/>
    <property type="evidence" value="ECO:0007669"/>
    <property type="project" value="InterPro"/>
</dbReference>